<dbReference type="EMBL" id="CP036433">
    <property type="protein sequence ID" value="QDU96854.1"/>
    <property type="molecule type" value="Genomic_DNA"/>
</dbReference>
<dbReference type="KEGG" id="lcre:Pla8534_46760"/>
<accession>A0A518DYE4</accession>
<evidence type="ECO:0000313" key="4">
    <source>
        <dbReference type="Proteomes" id="UP000317648"/>
    </source>
</evidence>
<evidence type="ECO:0008006" key="5">
    <source>
        <dbReference type="Google" id="ProtNLM"/>
    </source>
</evidence>
<proteinExistence type="predicted"/>
<gene>
    <name evidence="3" type="ORF">Pla8534_46760</name>
</gene>
<feature type="compositionally biased region" description="Polar residues" evidence="1">
    <location>
        <begin position="123"/>
        <end position="132"/>
    </location>
</feature>
<name>A0A518DYE4_9BACT</name>
<feature type="signal peptide" evidence="2">
    <location>
        <begin position="1"/>
        <end position="40"/>
    </location>
</feature>
<evidence type="ECO:0000256" key="2">
    <source>
        <dbReference type="SAM" id="SignalP"/>
    </source>
</evidence>
<feature type="region of interest" description="Disordered" evidence="1">
    <location>
        <begin position="64"/>
        <end position="132"/>
    </location>
</feature>
<protein>
    <recommendedName>
        <fullName evidence="5">Secreted protein</fullName>
    </recommendedName>
</protein>
<sequence precursor="true">MNGSFMRTSSKGNASFAWMRLRGILWLLLALTCMAGAASAQSLAQQGNGCADFGPAIGGPVDSTPKLDFYGQGMPPSSYPDYTRPTPPWDGGSPIQSPSAGNAPRPPGEEPRDLTGSDPGQAVSDSGLNNAQASIDNSVDNFVRQSGVAAESQSLTPNMTGDMLGTGPSFVSGLSSATLAGTAWRRIKTADNNSPFARDRVFATYHHFHNSAQDALGNLYSTDRYRIGMERRIFDGRSSLELRVPIFSTIGEDQDLMDPSGQAQNLGNISLSFKRQLITRQDFVFSSGVTGLFPTGADDSFNNGVEVVSLKNESIHLLPFLSAYAQLTDNVFLNLFSQIDFDLSGNEFESSSTGYLGSYQDQNLLLLDMQAGAWLYRNPCSRVKGIAGLVELHYNTSLQDTDVVSSTSNIMLLNTANRFDTLNLTGALHFELGRGTTLRVGAATPLRTDDDRAFDAEFFVQVNHYLGARSFGRPY</sequence>
<evidence type="ECO:0000313" key="3">
    <source>
        <dbReference type="EMBL" id="QDU96854.1"/>
    </source>
</evidence>
<feature type="chain" id="PRO_5022055096" description="Secreted protein" evidence="2">
    <location>
        <begin position="41"/>
        <end position="475"/>
    </location>
</feature>
<dbReference type="Proteomes" id="UP000317648">
    <property type="component" value="Chromosome"/>
</dbReference>
<dbReference type="AlphaFoldDB" id="A0A518DYE4"/>
<evidence type="ECO:0000256" key="1">
    <source>
        <dbReference type="SAM" id="MobiDB-lite"/>
    </source>
</evidence>
<organism evidence="3 4">
    <name type="scientific">Lignipirellula cremea</name>
    <dbReference type="NCBI Taxonomy" id="2528010"/>
    <lineage>
        <taxon>Bacteria</taxon>
        <taxon>Pseudomonadati</taxon>
        <taxon>Planctomycetota</taxon>
        <taxon>Planctomycetia</taxon>
        <taxon>Pirellulales</taxon>
        <taxon>Pirellulaceae</taxon>
        <taxon>Lignipirellula</taxon>
    </lineage>
</organism>
<keyword evidence="2" id="KW-0732">Signal</keyword>
<keyword evidence="4" id="KW-1185">Reference proteome</keyword>
<reference evidence="3 4" key="1">
    <citation type="submission" date="2019-02" db="EMBL/GenBank/DDBJ databases">
        <title>Deep-cultivation of Planctomycetes and their phenomic and genomic characterization uncovers novel biology.</title>
        <authorList>
            <person name="Wiegand S."/>
            <person name="Jogler M."/>
            <person name="Boedeker C."/>
            <person name="Pinto D."/>
            <person name="Vollmers J."/>
            <person name="Rivas-Marin E."/>
            <person name="Kohn T."/>
            <person name="Peeters S.H."/>
            <person name="Heuer A."/>
            <person name="Rast P."/>
            <person name="Oberbeckmann S."/>
            <person name="Bunk B."/>
            <person name="Jeske O."/>
            <person name="Meyerdierks A."/>
            <person name="Storesund J.E."/>
            <person name="Kallscheuer N."/>
            <person name="Luecker S."/>
            <person name="Lage O.M."/>
            <person name="Pohl T."/>
            <person name="Merkel B.J."/>
            <person name="Hornburger P."/>
            <person name="Mueller R.-W."/>
            <person name="Bruemmer F."/>
            <person name="Labrenz M."/>
            <person name="Spormann A.M."/>
            <person name="Op den Camp H."/>
            <person name="Overmann J."/>
            <person name="Amann R."/>
            <person name="Jetten M.S.M."/>
            <person name="Mascher T."/>
            <person name="Medema M.H."/>
            <person name="Devos D.P."/>
            <person name="Kaster A.-K."/>
            <person name="Ovreas L."/>
            <person name="Rohde M."/>
            <person name="Galperin M.Y."/>
            <person name="Jogler C."/>
        </authorList>
    </citation>
    <scope>NUCLEOTIDE SEQUENCE [LARGE SCALE GENOMIC DNA]</scope>
    <source>
        <strain evidence="3 4">Pla85_3_4</strain>
    </source>
</reference>